<dbReference type="GeneID" id="93293874"/>
<protein>
    <recommendedName>
        <fullName evidence="1">N-acetyltransferase domain-containing protein</fullName>
    </recommendedName>
</protein>
<dbReference type="CDD" id="cd04301">
    <property type="entry name" value="NAT_SF"/>
    <property type="match status" value="1"/>
</dbReference>
<gene>
    <name evidence="2" type="ORF">NCTC11370_02987</name>
</gene>
<sequence>MFSNKFLRDTPKKDMGDLTVSTVAEYPIELIIAAIKRLAAEKEYKGKDFTLCLHAIQFRKETRQLEIYSQPKQELKYHLRDGLFAEVLKIPFQNISGRYYFLVNIRDLLKNEEIIKKIEEIKLEKSVKAKQFSFLTSGTLFERLRLVVDNTTLGQVTINNPEAGDLSLARLDVLREHQRKGYGSTLMDRVMDICLERCADIQIDVDPPVSAEDDPLEFYKKYFISRGIFFNVGSSPAAVFFKCQATVFVKAIDILVAKYPNLYLDPSLTLPQLLAQLFFGLSTEQVKGTWFKREHYLALKRGVSYQELRNATQLHVETLVYCNIPSFALIKDMNGYQLHLLKSLQPEKLANASIYEVIKKMYLFNLSNDAMQILQEILKESSIPVLLSQQIPLITEQLGKLNYLHLSILSELKLEARMNLQTYEILLKMDQEVLKEWFYLHKKKEPCHVIWKLDAQLSLEAFKKEVEQMRLSMVSLEQACGYKEEIKRIIALNTNSKDPKYLALLQDYCKKIFRVLEFSQEERKSLQGYYTKFLEFEPKAADTLHPNVDEKDPTPTYSPGFK</sequence>
<dbReference type="PROSITE" id="PS51186">
    <property type="entry name" value="GNAT"/>
    <property type="match status" value="1"/>
</dbReference>
<evidence type="ECO:0000259" key="1">
    <source>
        <dbReference type="PROSITE" id="PS51186"/>
    </source>
</evidence>
<accession>A0A377GDJ5</accession>
<keyword evidence="3" id="KW-1185">Reference proteome</keyword>
<organism evidence="2 3">
    <name type="scientific">Fluoribacter dumoffii</name>
    <dbReference type="NCBI Taxonomy" id="463"/>
    <lineage>
        <taxon>Bacteria</taxon>
        <taxon>Pseudomonadati</taxon>
        <taxon>Pseudomonadota</taxon>
        <taxon>Gammaproteobacteria</taxon>
        <taxon>Legionellales</taxon>
        <taxon>Legionellaceae</taxon>
        <taxon>Fluoribacter</taxon>
    </lineage>
</organism>
<dbReference type="AlphaFoldDB" id="A0A377GDJ5"/>
<dbReference type="OrthoDB" id="9797178at2"/>
<reference evidence="2 3" key="1">
    <citation type="submission" date="2018-06" db="EMBL/GenBank/DDBJ databases">
        <authorList>
            <consortium name="Pathogen Informatics"/>
            <person name="Doyle S."/>
        </authorList>
    </citation>
    <scope>NUCLEOTIDE SEQUENCE [LARGE SCALE GENOMIC DNA]</scope>
    <source>
        <strain evidence="2 3">NCTC11370</strain>
    </source>
</reference>
<proteinExistence type="predicted"/>
<dbReference type="InterPro" id="IPR000182">
    <property type="entry name" value="GNAT_dom"/>
</dbReference>
<evidence type="ECO:0000313" key="3">
    <source>
        <dbReference type="Proteomes" id="UP000254554"/>
    </source>
</evidence>
<dbReference type="Pfam" id="PF00583">
    <property type="entry name" value="Acetyltransf_1"/>
    <property type="match status" value="1"/>
</dbReference>
<name>A0A377GDJ5_9GAMM</name>
<dbReference type="GO" id="GO:0016747">
    <property type="term" value="F:acyltransferase activity, transferring groups other than amino-acyl groups"/>
    <property type="evidence" value="ECO:0007669"/>
    <property type="project" value="InterPro"/>
</dbReference>
<evidence type="ECO:0000313" key="2">
    <source>
        <dbReference type="EMBL" id="STO22885.1"/>
    </source>
</evidence>
<feature type="domain" description="N-acetyltransferase" evidence="1">
    <location>
        <begin position="103"/>
        <end position="253"/>
    </location>
</feature>
<dbReference type="RefSeq" id="WP_010655005.1">
    <property type="nucleotide sequence ID" value="NZ_UGGT01000001.1"/>
</dbReference>
<dbReference type="InterPro" id="IPR016181">
    <property type="entry name" value="Acyl_CoA_acyltransferase"/>
</dbReference>
<dbReference type="EMBL" id="UGGT01000001">
    <property type="protein sequence ID" value="STO22885.1"/>
    <property type="molecule type" value="Genomic_DNA"/>
</dbReference>
<dbReference type="SUPFAM" id="SSF55729">
    <property type="entry name" value="Acyl-CoA N-acyltransferases (Nat)"/>
    <property type="match status" value="1"/>
</dbReference>
<dbReference type="Gene3D" id="3.40.630.30">
    <property type="match status" value="1"/>
</dbReference>
<dbReference type="Proteomes" id="UP000254554">
    <property type="component" value="Unassembled WGS sequence"/>
</dbReference>